<dbReference type="Gene3D" id="6.10.250.690">
    <property type="match status" value="1"/>
</dbReference>
<dbReference type="Gene3D" id="3.40.50.2300">
    <property type="match status" value="1"/>
</dbReference>
<dbReference type="InterPro" id="IPR001867">
    <property type="entry name" value="OmpR/PhoB-type_DNA-bd"/>
</dbReference>
<evidence type="ECO:0000256" key="3">
    <source>
        <dbReference type="ARBA" id="ARBA00023012"/>
    </source>
</evidence>
<name>A0A2A7MEY9_9CLOT</name>
<dbReference type="EMBL" id="PDCJ01000001">
    <property type="protein sequence ID" value="PEG30265.1"/>
    <property type="molecule type" value="Genomic_DNA"/>
</dbReference>
<organism evidence="12 13">
    <name type="scientific">Clostridium neonatale</name>
    <dbReference type="NCBI Taxonomy" id="137838"/>
    <lineage>
        <taxon>Bacteria</taxon>
        <taxon>Bacillati</taxon>
        <taxon>Bacillota</taxon>
        <taxon>Clostridia</taxon>
        <taxon>Eubacteriales</taxon>
        <taxon>Clostridiaceae</taxon>
        <taxon>Clostridium</taxon>
    </lineage>
</organism>
<sequence length="233" mass="26697">MHKEKILVVDDDEDIIRILKIYLINAGYEVVLASNGKEALELIEDSIKLILLDVMMPEMNGIDVCVKIREKYNMPIIFLTAKSEVIDKVAGLAAGGDDYITKPFQGVELIARVQANLRRYTQMENKNFTEDDMVNICINDLNINLSSHTVEKNGREINLTRTEFSILKLLAQNRGKVFSIEQIYENVWGHESILNAENTVSVHIKRLREKIEDDNKKPNYIKTVWGVGYKIDQ</sequence>
<dbReference type="GO" id="GO:0000976">
    <property type="term" value="F:transcription cis-regulatory region binding"/>
    <property type="evidence" value="ECO:0007669"/>
    <property type="project" value="TreeGrafter"/>
</dbReference>
<dbReference type="SMART" id="SM00862">
    <property type="entry name" value="Trans_reg_C"/>
    <property type="match status" value="1"/>
</dbReference>
<keyword evidence="13" id="KW-1185">Reference proteome</keyword>
<evidence type="ECO:0000256" key="2">
    <source>
        <dbReference type="ARBA" id="ARBA00022553"/>
    </source>
</evidence>
<feature type="modified residue" description="4-aspartylphosphate" evidence="8">
    <location>
        <position position="53"/>
    </location>
</feature>
<evidence type="ECO:0000256" key="9">
    <source>
        <dbReference type="PROSITE-ProRule" id="PRU01091"/>
    </source>
</evidence>
<accession>A0A2A7MEY9</accession>
<dbReference type="GO" id="GO:0006355">
    <property type="term" value="P:regulation of DNA-templated transcription"/>
    <property type="evidence" value="ECO:0007669"/>
    <property type="project" value="InterPro"/>
</dbReference>
<feature type="domain" description="Response regulatory" evidence="10">
    <location>
        <begin position="5"/>
        <end position="117"/>
    </location>
</feature>
<evidence type="ECO:0000313" key="13">
    <source>
        <dbReference type="Proteomes" id="UP000220840"/>
    </source>
</evidence>
<feature type="domain" description="OmpR/PhoB-type" evidence="11">
    <location>
        <begin position="133"/>
        <end position="233"/>
    </location>
</feature>
<evidence type="ECO:0000313" key="12">
    <source>
        <dbReference type="EMBL" id="PEG30265.1"/>
    </source>
</evidence>
<feature type="DNA-binding region" description="OmpR/PhoB-type" evidence="9">
    <location>
        <begin position="133"/>
        <end position="233"/>
    </location>
</feature>
<dbReference type="CDD" id="cd17574">
    <property type="entry name" value="REC_OmpR"/>
    <property type="match status" value="1"/>
</dbReference>
<dbReference type="Pfam" id="PF00072">
    <property type="entry name" value="Response_reg"/>
    <property type="match status" value="1"/>
</dbReference>
<dbReference type="GO" id="GO:0000156">
    <property type="term" value="F:phosphorelay response regulator activity"/>
    <property type="evidence" value="ECO:0007669"/>
    <property type="project" value="TreeGrafter"/>
</dbReference>
<gene>
    <name evidence="12" type="ORF">CQ394_00610</name>
</gene>
<dbReference type="PROSITE" id="PS50110">
    <property type="entry name" value="RESPONSE_REGULATORY"/>
    <property type="match status" value="1"/>
</dbReference>
<dbReference type="GO" id="GO:0005829">
    <property type="term" value="C:cytosol"/>
    <property type="evidence" value="ECO:0007669"/>
    <property type="project" value="TreeGrafter"/>
</dbReference>
<dbReference type="Pfam" id="PF00486">
    <property type="entry name" value="Trans_reg_C"/>
    <property type="match status" value="1"/>
</dbReference>
<dbReference type="OrthoDB" id="9790442at2"/>
<dbReference type="RefSeq" id="WP_058294438.1">
    <property type="nucleotide sequence ID" value="NZ_CAKJVD010000042.1"/>
</dbReference>
<dbReference type="SMART" id="SM00448">
    <property type="entry name" value="REC"/>
    <property type="match status" value="1"/>
</dbReference>
<evidence type="ECO:0000256" key="5">
    <source>
        <dbReference type="ARBA" id="ARBA00023125"/>
    </source>
</evidence>
<dbReference type="InterPro" id="IPR036388">
    <property type="entry name" value="WH-like_DNA-bd_sf"/>
</dbReference>
<dbReference type="FunFam" id="1.10.10.10:FF:000018">
    <property type="entry name" value="DNA-binding response regulator ResD"/>
    <property type="match status" value="1"/>
</dbReference>
<keyword evidence="2 8" id="KW-0597">Phosphoprotein</keyword>
<dbReference type="InterPro" id="IPR039420">
    <property type="entry name" value="WalR-like"/>
</dbReference>
<keyword evidence="3" id="KW-0902">Two-component regulatory system</keyword>
<evidence type="ECO:0000256" key="6">
    <source>
        <dbReference type="ARBA" id="ARBA00023163"/>
    </source>
</evidence>
<dbReference type="GO" id="GO:0032993">
    <property type="term" value="C:protein-DNA complex"/>
    <property type="evidence" value="ECO:0007669"/>
    <property type="project" value="TreeGrafter"/>
</dbReference>
<dbReference type="PROSITE" id="PS51755">
    <property type="entry name" value="OMPR_PHOB"/>
    <property type="match status" value="1"/>
</dbReference>
<dbReference type="CDD" id="cd00383">
    <property type="entry name" value="trans_reg_C"/>
    <property type="match status" value="1"/>
</dbReference>
<reference evidence="12 13" key="1">
    <citation type="submission" date="2017-10" db="EMBL/GenBank/DDBJ databases">
        <title>Effective Description of Clostridium neonatale sp. nov. linked to necrotizing enterocolitis in neonates and a clarification of species assignable to the genus Clostridium (Prazmowski 1880) emend. Lawson and Rainey 2016.</title>
        <authorList>
            <person name="Bernard K."/>
            <person name="Burdz T."/>
            <person name="Wiebe D."/>
            <person name="Balcewich B."/>
            <person name="Alfa M."/>
            <person name="Bernier A.-M."/>
        </authorList>
    </citation>
    <scope>NUCLEOTIDE SEQUENCE [LARGE SCALE GENOMIC DNA]</scope>
    <source>
        <strain evidence="12 13">LCDC99A005</strain>
    </source>
</reference>
<dbReference type="InterPro" id="IPR011006">
    <property type="entry name" value="CheY-like_superfamily"/>
</dbReference>
<evidence type="ECO:0000256" key="4">
    <source>
        <dbReference type="ARBA" id="ARBA00023015"/>
    </source>
</evidence>
<keyword evidence="5 9" id="KW-0238">DNA-binding</keyword>
<evidence type="ECO:0000256" key="8">
    <source>
        <dbReference type="PROSITE-ProRule" id="PRU00169"/>
    </source>
</evidence>
<protein>
    <recommendedName>
        <fullName evidence="1">Stage 0 sporulation protein A homolog</fullName>
    </recommendedName>
</protein>
<dbReference type="PANTHER" id="PTHR48111">
    <property type="entry name" value="REGULATOR OF RPOS"/>
    <property type="match status" value="1"/>
</dbReference>
<dbReference type="Gene3D" id="1.10.10.10">
    <property type="entry name" value="Winged helix-like DNA-binding domain superfamily/Winged helix DNA-binding domain"/>
    <property type="match status" value="1"/>
</dbReference>
<evidence type="ECO:0000259" key="10">
    <source>
        <dbReference type="PROSITE" id="PS50110"/>
    </source>
</evidence>
<comment type="function">
    <text evidence="7">May play the central regulatory role in sporulation. It may be an element of the effector pathway responsible for the activation of sporulation genes in response to nutritional stress. Spo0A may act in concert with spo0H (a sigma factor) to control the expression of some genes that are critical to the sporulation process.</text>
</comment>
<evidence type="ECO:0000259" key="11">
    <source>
        <dbReference type="PROSITE" id="PS51755"/>
    </source>
</evidence>
<dbReference type="FunFam" id="3.40.50.2300:FF:000001">
    <property type="entry name" value="DNA-binding response regulator PhoB"/>
    <property type="match status" value="1"/>
</dbReference>
<evidence type="ECO:0000256" key="1">
    <source>
        <dbReference type="ARBA" id="ARBA00018672"/>
    </source>
</evidence>
<dbReference type="Proteomes" id="UP000220840">
    <property type="component" value="Unassembled WGS sequence"/>
</dbReference>
<proteinExistence type="predicted"/>
<comment type="caution">
    <text evidence="12">The sequence shown here is derived from an EMBL/GenBank/DDBJ whole genome shotgun (WGS) entry which is preliminary data.</text>
</comment>
<dbReference type="SUPFAM" id="SSF52172">
    <property type="entry name" value="CheY-like"/>
    <property type="match status" value="1"/>
</dbReference>
<dbReference type="InterPro" id="IPR001789">
    <property type="entry name" value="Sig_transdc_resp-reg_receiver"/>
</dbReference>
<keyword evidence="4" id="KW-0805">Transcription regulation</keyword>
<dbReference type="AlphaFoldDB" id="A0A2A7MEY9"/>
<keyword evidence="6" id="KW-0804">Transcription</keyword>
<dbReference type="PANTHER" id="PTHR48111:SF2">
    <property type="entry name" value="RESPONSE REGULATOR SAER"/>
    <property type="match status" value="1"/>
</dbReference>
<dbReference type="GeneID" id="68876572"/>
<dbReference type="STRING" id="137838.GCA_001458595_01558"/>
<evidence type="ECO:0000256" key="7">
    <source>
        <dbReference type="ARBA" id="ARBA00024867"/>
    </source>
</evidence>